<dbReference type="EC" id="3.2.1.141" evidence="4 13"/>
<evidence type="ECO:0000256" key="3">
    <source>
        <dbReference type="ARBA" id="ARBA00008061"/>
    </source>
</evidence>
<gene>
    <name evidence="19" type="ORF">FHR34_001738</name>
</gene>
<dbReference type="NCBIfam" id="TIGR02402">
    <property type="entry name" value="trehalose_TreZ"/>
    <property type="match status" value="1"/>
</dbReference>
<dbReference type="SUPFAM" id="SSF51445">
    <property type="entry name" value="(Trans)glycosidases"/>
    <property type="match status" value="1"/>
</dbReference>
<evidence type="ECO:0000256" key="9">
    <source>
        <dbReference type="ARBA" id="ARBA00023295"/>
    </source>
</evidence>
<comment type="pathway">
    <text evidence="2 14">Glycan biosynthesis; trehalose biosynthesis.</text>
</comment>
<dbReference type="GO" id="GO:0005737">
    <property type="term" value="C:cytoplasm"/>
    <property type="evidence" value="ECO:0007669"/>
    <property type="project" value="UniProtKB-SubCell"/>
</dbReference>
<dbReference type="InterPro" id="IPR013783">
    <property type="entry name" value="Ig-like_fold"/>
</dbReference>
<organism evidence="19 20">
    <name type="scientific">Kitasatospora kifunensis</name>
    <name type="common">Streptomyces kifunensis</name>
    <dbReference type="NCBI Taxonomy" id="58351"/>
    <lineage>
        <taxon>Bacteria</taxon>
        <taxon>Bacillati</taxon>
        <taxon>Actinomycetota</taxon>
        <taxon>Actinomycetes</taxon>
        <taxon>Kitasatosporales</taxon>
        <taxon>Streptomycetaceae</taxon>
        <taxon>Kitasatospora</taxon>
    </lineage>
</organism>
<feature type="active site" description="Nucleophile" evidence="15">
    <location>
        <position position="241"/>
    </location>
</feature>
<evidence type="ECO:0000256" key="12">
    <source>
        <dbReference type="ARBA" id="ARBA00034013"/>
    </source>
</evidence>
<dbReference type="Proteomes" id="UP000540506">
    <property type="component" value="Unassembled WGS sequence"/>
</dbReference>
<evidence type="ECO:0000313" key="20">
    <source>
        <dbReference type="Proteomes" id="UP000540506"/>
    </source>
</evidence>
<comment type="catalytic activity">
    <reaction evidence="12 14">
        <text>hydrolysis of (1-&gt;4)-alpha-D-glucosidic linkage in 4-alpha-D-[(1-&gt;4)-alpha-D-glucanosyl]n trehalose to yield trehalose and (1-&gt;4)-alpha-D-glucan.</text>
        <dbReference type="EC" id="3.2.1.141"/>
    </reaction>
</comment>
<feature type="binding site" evidence="16">
    <location>
        <begin position="239"/>
        <end position="244"/>
    </location>
    <ligand>
        <name>substrate</name>
    </ligand>
</feature>
<dbReference type="PIRSF" id="PIRSF006337">
    <property type="entry name" value="Trehalose_TreZ"/>
    <property type="match status" value="1"/>
</dbReference>
<dbReference type="CDD" id="cd02853">
    <property type="entry name" value="E_set_MTHase_like_N"/>
    <property type="match status" value="1"/>
</dbReference>
<dbReference type="PANTHER" id="PTHR43651">
    <property type="entry name" value="1,4-ALPHA-GLUCAN-BRANCHING ENZYME"/>
    <property type="match status" value="1"/>
</dbReference>
<evidence type="ECO:0000256" key="13">
    <source>
        <dbReference type="NCBIfam" id="TIGR02402"/>
    </source>
</evidence>
<keyword evidence="20" id="KW-1185">Reference proteome</keyword>
<evidence type="ECO:0000256" key="16">
    <source>
        <dbReference type="PIRSR" id="PIRSR006337-2"/>
    </source>
</evidence>
<evidence type="ECO:0000256" key="6">
    <source>
        <dbReference type="ARBA" id="ARBA00022490"/>
    </source>
</evidence>
<dbReference type="GO" id="GO:0005992">
    <property type="term" value="P:trehalose biosynthetic process"/>
    <property type="evidence" value="ECO:0007669"/>
    <property type="project" value="UniProtKB-UniRule"/>
</dbReference>
<proteinExistence type="inferred from homology"/>
<dbReference type="SMART" id="SM00642">
    <property type="entry name" value="Aamy"/>
    <property type="match status" value="1"/>
</dbReference>
<dbReference type="CDD" id="cd11325">
    <property type="entry name" value="AmyAc_GTHase"/>
    <property type="match status" value="1"/>
</dbReference>
<evidence type="ECO:0000256" key="8">
    <source>
        <dbReference type="ARBA" id="ARBA00023277"/>
    </source>
</evidence>
<dbReference type="EMBL" id="JACHJV010000001">
    <property type="protein sequence ID" value="MBB4922745.1"/>
    <property type="molecule type" value="Genomic_DNA"/>
</dbReference>
<dbReference type="InterPro" id="IPR012768">
    <property type="entry name" value="Trehalose_TreZ"/>
</dbReference>
<dbReference type="SUPFAM" id="SSF81296">
    <property type="entry name" value="E set domains"/>
    <property type="match status" value="1"/>
</dbReference>
<dbReference type="RefSeq" id="WP_184934867.1">
    <property type="nucleotide sequence ID" value="NZ_JACHJV010000001.1"/>
</dbReference>
<name>A0A7W7R031_KITKI</name>
<evidence type="ECO:0000313" key="19">
    <source>
        <dbReference type="EMBL" id="MBB4922745.1"/>
    </source>
</evidence>
<comment type="caution">
    <text evidence="19">The sequence shown here is derived from an EMBL/GenBank/DDBJ whole genome shotgun (WGS) entry which is preliminary data.</text>
</comment>
<comment type="subcellular location">
    <subcellularLocation>
        <location evidence="1 15">Cytoplasm</location>
    </subcellularLocation>
</comment>
<evidence type="ECO:0000256" key="17">
    <source>
        <dbReference type="PIRSR" id="PIRSR006337-3"/>
    </source>
</evidence>
<feature type="binding site" evidence="16">
    <location>
        <begin position="303"/>
        <end position="307"/>
    </location>
    <ligand>
        <name>substrate</name>
    </ligand>
</feature>
<evidence type="ECO:0000256" key="2">
    <source>
        <dbReference type="ARBA" id="ARBA00005199"/>
    </source>
</evidence>
<dbReference type="InterPro" id="IPR017853">
    <property type="entry name" value="GH"/>
</dbReference>
<dbReference type="GO" id="GO:0033942">
    <property type="term" value="F:4-alpha-D-(1-&gt;4)-alpha-D-glucanotrehalose trehalohydrolase activity"/>
    <property type="evidence" value="ECO:0007669"/>
    <property type="project" value="UniProtKB-EC"/>
</dbReference>
<dbReference type="Gene3D" id="1.10.10.760">
    <property type="entry name" value="E-set domains of sugar-utilizing enzymes"/>
    <property type="match status" value="1"/>
</dbReference>
<dbReference type="UniPathway" id="UPA00299"/>
<sequence>MKYQVWAPAAGRVEVEVDGLSTPLTAGPGGWWRGEAPAGQDYGFRLDGAGALPDPRSARQPYGPDGLSRLVDHAAFRWSDCDWHGRALPGAVLYELHVGTFTPAGTFAGAEQKLDHLVELGVDFVQLLPVCPFPGRHGWGYDGVAPWAVHEPYGGPEGLKRFVDAAHRKGLGVILDVVHNHLGPSGNHLPAYGPYFTERHHTPWGAAVNLDAPGSDEVRAYLIGSALAWLRDYRIDGLRLDAVHALVDDRAVHFLEELATAVESLAASVNRPLFLIGESDLNNPRVTDPRRLGGYGLNAQWSDDFHHALHAAVTGESQGYYADFGRAPLAALAKTLTRGWFHDGTWSSFRGRHHGRPFPPEAGAHRLLGYAQTHDQIGNRALGDRLTTTQLALAAPLVLTSPFTPMLFMGEEWGAGTPWQYFTDHTDPELAEAVRRGRRREFTEHGWAAEQVPDPQAPATVSRSTLDWSEPRAGEHAELLGWYRRLIRLRREHPALLDPRLSAVRVDFDEAVAQLTVHRGEFRIAVNFGEKPGEVPAGEVVAHWGELGTGRLGPRSCVITREAAGS</sequence>
<evidence type="ECO:0000256" key="4">
    <source>
        <dbReference type="ARBA" id="ARBA00012268"/>
    </source>
</evidence>
<keyword evidence="9 14" id="KW-0326">Glycosidase</keyword>
<evidence type="ECO:0000256" key="5">
    <source>
        <dbReference type="ARBA" id="ARBA00015938"/>
    </source>
</evidence>
<accession>A0A7W7R031</accession>
<comment type="similarity">
    <text evidence="3 14">Belongs to the glycosyl hydrolase 13 family.</text>
</comment>
<keyword evidence="7 14" id="KW-0378">Hydrolase</keyword>
<dbReference type="Gene3D" id="3.20.20.80">
    <property type="entry name" value="Glycosidases"/>
    <property type="match status" value="1"/>
</dbReference>
<dbReference type="Gene3D" id="2.60.40.10">
    <property type="entry name" value="Immunoglobulins"/>
    <property type="match status" value="1"/>
</dbReference>
<feature type="domain" description="Glycosyl hydrolase family 13 catalytic" evidence="18">
    <location>
        <begin position="95"/>
        <end position="440"/>
    </location>
</feature>
<dbReference type="PANTHER" id="PTHR43651:SF11">
    <property type="entry name" value="MALTO-OLIGOSYLTREHALOSE TREHALOHYDROLASE"/>
    <property type="match status" value="1"/>
</dbReference>
<evidence type="ECO:0000256" key="1">
    <source>
        <dbReference type="ARBA" id="ARBA00004496"/>
    </source>
</evidence>
<evidence type="ECO:0000256" key="14">
    <source>
        <dbReference type="PIRNR" id="PIRNR006337"/>
    </source>
</evidence>
<reference evidence="19 20" key="1">
    <citation type="submission" date="2020-08" db="EMBL/GenBank/DDBJ databases">
        <title>Sequencing the genomes of 1000 actinobacteria strains.</title>
        <authorList>
            <person name="Klenk H.-P."/>
        </authorList>
    </citation>
    <scope>NUCLEOTIDE SEQUENCE [LARGE SCALE GENOMIC DNA]</scope>
    <source>
        <strain evidence="19 20">DSM 41654</strain>
    </source>
</reference>
<keyword evidence="8" id="KW-0119">Carbohydrate metabolism</keyword>
<dbReference type="InterPro" id="IPR044901">
    <property type="entry name" value="Trehalose_TreZ_E-set_sf"/>
</dbReference>
<evidence type="ECO:0000256" key="15">
    <source>
        <dbReference type="PIRSR" id="PIRSR006337-1"/>
    </source>
</evidence>
<evidence type="ECO:0000256" key="11">
    <source>
        <dbReference type="ARBA" id="ARBA00033284"/>
    </source>
</evidence>
<protein>
    <recommendedName>
        <fullName evidence="5 13">Malto-oligosyltrehalose trehalohydrolase</fullName>
        <shortName evidence="14">MTHase</shortName>
        <ecNumber evidence="4 13">3.2.1.141</ecNumber>
    </recommendedName>
    <alternativeName>
        <fullName evidence="11 14">4-alpha-D-((1-&gt;4)-alpha-D-glucano)trehalose trehalohydrolase</fullName>
    </alternativeName>
    <alternativeName>
        <fullName evidence="10 14">Maltooligosyl trehalose trehalohydrolase</fullName>
    </alternativeName>
</protein>
<dbReference type="InterPro" id="IPR014756">
    <property type="entry name" value="Ig_E-set"/>
</dbReference>
<feature type="active site" description="Proton donor" evidence="15">
    <location>
        <position position="278"/>
    </location>
</feature>
<feature type="site" description="Transition state stabilizer" evidence="17">
    <location>
        <position position="375"/>
    </location>
</feature>
<dbReference type="Pfam" id="PF00128">
    <property type="entry name" value="Alpha-amylase"/>
    <property type="match status" value="1"/>
</dbReference>
<feature type="binding site" evidence="16">
    <location>
        <begin position="374"/>
        <end position="379"/>
    </location>
    <ligand>
        <name>substrate</name>
    </ligand>
</feature>
<evidence type="ECO:0000259" key="18">
    <source>
        <dbReference type="SMART" id="SM00642"/>
    </source>
</evidence>
<evidence type="ECO:0000256" key="10">
    <source>
        <dbReference type="ARBA" id="ARBA00032057"/>
    </source>
</evidence>
<dbReference type="AlphaFoldDB" id="A0A7W7R031"/>
<evidence type="ECO:0000256" key="7">
    <source>
        <dbReference type="ARBA" id="ARBA00022801"/>
    </source>
</evidence>
<keyword evidence="6" id="KW-0963">Cytoplasm</keyword>
<dbReference type="InterPro" id="IPR006047">
    <property type="entry name" value="GH13_cat_dom"/>
</dbReference>